<dbReference type="Gene3D" id="3.30.70.1880">
    <property type="entry name" value="Protein of unknown function DUF881"/>
    <property type="match status" value="1"/>
</dbReference>
<evidence type="ECO:0000256" key="1">
    <source>
        <dbReference type="ARBA" id="ARBA00009108"/>
    </source>
</evidence>
<gene>
    <name evidence="4" type="ORF">GOM49_08470</name>
</gene>
<keyword evidence="5" id="KW-1185">Reference proteome</keyword>
<dbReference type="PANTHER" id="PTHR37313:SF2">
    <property type="entry name" value="UPF0749 PROTEIN YLXX"/>
    <property type="match status" value="1"/>
</dbReference>
<protein>
    <submittedName>
        <fullName evidence="4">DUF881 domain-containing protein</fullName>
    </submittedName>
</protein>
<dbReference type="Pfam" id="PF05949">
    <property type="entry name" value="DUF881"/>
    <property type="match status" value="1"/>
</dbReference>
<evidence type="ECO:0000256" key="3">
    <source>
        <dbReference type="SAM" id="Phobius"/>
    </source>
</evidence>
<organism evidence="4 5">
    <name type="scientific">Clostridium bovifaecis</name>
    <dbReference type="NCBI Taxonomy" id="2184719"/>
    <lineage>
        <taxon>Bacteria</taxon>
        <taxon>Bacillati</taxon>
        <taxon>Bacillota</taxon>
        <taxon>Clostridia</taxon>
        <taxon>Eubacteriales</taxon>
        <taxon>Clostridiaceae</taxon>
        <taxon>Clostridium</taxon>
    </lineage>
</organism>
<evidence type="ECO:0000256" key="2">
    <source>
        <dbReference type="SAM" id="Coils"/>
    </source>
</evidence>
<evidence type="ECO:0000313" key="5">
    <source>
        <dbReference type="Proteomes" id="UP000422764"/>
    </source>
</evidence>
<dbReference type="EMBL" id="CP046522">
    <property type="protein sequence ID" value="QGU95120.1"/>
    <property type="molecule type" value="Genomic_DNA"/>
</dbReference>
<keyword evidence="3" id="KW-0472">Membrane</keyword>
<dbReference type="Proteomes" id="UP000422764">
    <property type="component" value="Chromosome"/>
</dbReference>
<dbReference type="InterPro" id="IPR010273">
    <property type="entry name" value="DUF881"/>
</dbReference>
<dbReference type="PANTHER" id="PTHR37313">
    <property type="entry name" value="UPF0749 PROTEIN RV1825"/>
    <property type="match status" value="1"/>
</dbReference>
<accession>A0A6I6ESB1</accession>
<name>A0A6I6ESB1_9CLOT</name>
<proteinExistence type="inferred from homology"/>
<dbReference type="AlphaFoldDB" id="A0A6I6ESB1"/>
<sequence length="247" mass="28294">MKTNEANIFIFIASIIIGVLISSNMNFSKVNNKVFLTPAEYQEAYDYNSKLNKDIDNLNEKYYEYYTKLQNYKENKNSKEDVLGQVNKEIYDNQVILGNVDVEGEGIIINLSDASDEFQEKVVDPNDWWARTVHDTDIVNVINELKIAGAETISLNGQRITDRSSILCWGVFVELDGIKIPGPFNIKAIGNKDKLYSYMAGEGGYISFLKIRGIKVNMNKYDKIKILANDKSYNYKYMKEVKISNKK</sequence>
<keyword evidence="3" id="KW-1133">Transmembrane helix</keyword>
<keyword evidence="2" id="KW-0175">Coiled coil</keyword>
<keyword evidence="3" id="KW-0812">Transmembrane</keyword>
<feature type="coiled-coil region" evidence="2">
    <location>
        <begin position="41"/>
        <end position="89"/>
    </location>
</feature>
<feature type="transmembrane region" description="Helical" evidence="3">
    <location>
        <begin position="6"/>
        <end position="27"/>
    </location>
</feature>
<comment type="similarity">
    <text evidence="1">Belongs to the UPF0749 family.</text>
</comment>
<evidence type="ECO:0000313" key="4">
    <source>
        <dbReference type="EMBL" id="QGU95120.1"/>
    </source>
</evidence>
<reference evidence="4 5" key="1">
    <citation type="submission" date="2019-12" db="EMBL/GenBank/DDBJ databases">
        <title>Genome sequenceing of Clostridium bovifaecis.</title>
        <authorList>
            <person name="Yao Y."/>
        </authorList>
    </citation>
    <scope>NUCLEOTIDE SEQUENCE [LARGE SCALE GENOMIC DNA]</scope>
    <source>
        <strain evidence="4 5">BXX</strain>
    </source>
</reference>